<dbReference type="EMBL" id="CP002525">
    <property type="protein sequence ID" value="ADX98157.1"/>
    <property type="molecule type" value="Genomic_DNA"/>
</dbReference>
<dbReference type="KEGG" id="mss:MSU_0625"/>
<organism evidence="2 3">
    <name type="scientific">Mycoplasma suis (strain Illinois)</name>
    <dbReference type="NCBI Taxonomy" id="768700"/>
    <lineage>
        <taxon>Bacteria</taxon>
        <taxon>Bacillati</taxon>
        <taxon>Mycoplasmatota</taxon>
        <taxon>Mollicutes</taxon>
        <taxon>Mycoplasmataceae</taxon>
        <taxon>Mycoplasma</taxon>
    </lineage>
</organism>
<proteinExistence type="predicted"/>
<evidence type="ECO:0000313" key="3">
    <source>
        <dbReference type="Proteomes" id="UP000007484"/>
    </source>
</evidence>
<keyword evidence="1" id="KW-1133">Transmembrane helix</keyword>
<dbReference type="RefSeq" id="WP_013610000.1">
    <property type="nucleotide sequence ID" value="NC_015155.1"/>
</dbReference>
<dbReference type="Proteomes" id="UP000007484">
    <property type="component" value="Chromosome"/>
</dbReference>
<dbReference type="STRING" id="768700.MSU_0625"/>
<keyword evidence="3" id="KW-1185">Reference proteome</keyword>
<name>F0QRN7_MYCSL</name>
<sequence>MGYLTWGSILLGATVGISGTGYFASTFFNRDSNNLKTEQEENTSEEQINKKPKVWEYVLKYGDGAQMCDFLEEGQEQSYEESRKWKFGETPKVCQTTWAQEIIGTNKDKKGFWISGNSEKIKELLENSESLVNNLSFDNQKGSWTGQTKT</sequence>
<dbReference type="AlphaFoldDB" id="F0QRN7"/>
<dbReference type="HOGENOM" id="CLU_130928_0_0_14"/>
<gene>
    <name evidence="2" type="ordered locus">MSU_0625</name>
</gene>
<reference evidence="2 3" key="1">
    <citation type="journal article" date="2011" name="J. Bacteriol.">
        <title>Complete genome sequences of two hemotropic Mycoplasmas, Mycoplasma haemofelis strain Ohio2 and Mycoplasma suis strain Illinois.</title>
        <authorList>
            <person name="Messick J.B."/>
            <person name="Santos A.P."/>
            <person name="Guimaraes A.M."/>
        </authorList>
    </citation>
    <scope>NUCLEOTIDE SEQUENCE [LARGE SCALE GENOMIC DNA]</scope>
    <source>
        <strain evidence="2 3">Illinois</strain>
    </source>
</reference>
<keyword evidence="1" id="KW-0472">Membrane</keyword>
<evidence type="ECO:0000256" key="1">
    <source>
        <dbReference type="SAM" id="Phobius"/>
    </source>
</evidence>
<feature type="transmembrane region" description="Helical" evidence="1">
    <location>
        <begin position="6"/>
        <end position="28"/>
    </location>
</feature>
<evidence type="ECO:0000313" key="2">
    <source>
        <dbReference type="EMBL" id="ADX98157.1"/>
    </source>
</evidence>
<protein>
    <submittedName>
        <fullName evidence="2">Uncharacterized protein</fullName>
    </submittedName>
</protein>
<accession>F0QRN7</accession>
<keyword evidence="1" id="KW-0812">Transmembrane</keyword>